<accession>A0A0D2S4C4</accession>
<proteinExistence type="predicted"/>
<dbReference type="Gramene" id="KJB39214">
    <property type="protein sequence ID" value="KJB39214"/>
    <property type="gene ID" value="B456_007G002500"/>
</dbReference>
<dbReference type="Proteomes" id="UP000032304">
    <property type="component" value="Chromosome 7"/>
</dbReference>
<feature type="transmembrane region" description="Helical" evidence="1">
    <location>
        <begin position="27"/>
        <end position="48"/>
    </location>
</feature>
<dbReference type="AlphaFoldDB" id="A0A0D2S4C4"/>
<keyword evidence="3" id="KW-1185">Reference proteome</keyword>
<evidence type="ECO:0000256" key="1">
    <source>
        <dbReference type="SAM" id="Phobius"/>
    </source>
</evidence>
<keyword evidence="1" id="KW-0472">Membrane</keyword>
<keyword evidence="1" id="KW-1133">Transmembrane helix</keyword>
<reference evidence="2 3" key="1">
    <citation type="journal article" date="2012" name="Nature">
        <title>Repeated polyploidization of Gossypium genomes and the evolution of spinnable cotton fibres.</title>
        <authorList>
            <person name="Paterson A.H."/>
            <person name="Wendel J.F."/>
            <person name="Gundlach H."/>
            <person name="Guo H."/>
            <person name="Jenkins J."/>
            <person name="Jin D."/>
            <person name="Llewellyn D."/>
            <person name="Showmaker K.C."/>
            <person name="Shu S."/>
            <person name="Udall J."/>
            <person name="Yoo M.J."/>
            <person name="Byers R."/>
            <person name="Chen W."/>
            <person name="Doron-Faigenboim A."/>
            <person name="Duke M.V."/>
            <person name="Gong L."/>
            <person name="Grimwood J."/>
            <person name="Grover C."/>
            <person name="Grupp K."/>
            <person name="Hu G."/>
            <person name="Lee T.H."/>
            <person name="Li J."/>
            <person name="Lin L."/>
            <person name="Liu T."/>
            <person name="Marler B.S."/>
            <person name="Page J.T."/>
            <person name="Roberts A.W."/>
            <person name="Romanel E."/>
            <person name="Sanders W.S."/>
            <person name="Szadkowski E."/>
            <person name="Tan X."/>
            <person name="Tang H."/>
            <person name="Xu C."/>
            <person name="Wang J."/>
            <person name="Wang Z."/>
            <person name="Zhang D."/>
            <person name="Zhang L."/>
            <person name="Ashrafi H."/>
            <person name="Bedon F."/>
            <person name="Bowers J.E."/>
            <person name="Brubaker C.L."/>
            <person name="Chee P.W."/>
            <person name="Das S."/>
            <person name="Gingle A.R."/>
            <person name="Haigler C.H."/>
            <person name="Harker D."/>
            <person name="Hoffmann L.V."/>
            <person name="Hovav R."/>
            <person name="Jones D.C."/>
            <person name="Lemke C."/>
            <person name="Mansoor S."/>
            <person name="ur Rahman M."/>
            <person name="Rainville L.N."/>
            <person name="Rambani A."/>
            <person name="Reddy U.K."/>
            <person name="Rong J.K."/>
            <person name="Saranga Y."/>
            <person name="Scheffler B.E."/>
            <person name="Scheffler J.A."/>
            <person name="Stelly D.M."/>
            <person name="Triplett B.A."/>
            <person name="Van Deynze A."/>
            <person name="Vaslin M.F."/>
            <person name="Waghmare V.N."/>
            <person name="Walford S.A."/>
            <person name="Wright R.J."/>
            <person name="Zaki E.A."/>
            <person name="Zhang T."/>
            <person name="Dennis E.S."/>
            <person name="Mayer K.F."/>
            <person name="Peterson D.G."/>
            <person name="Rokhsar D.S."/>
            <person name="Wang X."/>
            <person name="Schmutz J."/>
        </authorList>
    </citation>
    <scope>NUCLEOTIDE SEQUENCE [LARGE SCALE GENOMIC DNA]</scope>
</reference>
<dbReference type="EMBL" id="CM001746">
    <property type="protein sequence ID" value="KJB39214.1"/>
    <property type="molecule type" value="Genomic_DNA"/>
</dbReference>
<feature type="transmembrane region" description="Helical" evidence="1">
    <location>
        <begin position="60"/>
        <end position="80"/>
    </location>
</feature>
<evidence type="ECO:0000313" key="2">
    <source>
        <dbReference type="EMBL" id="KJB39214.1"/>
    </source>
</evidence>
<organism evidence="2 3">
    <name type="scientific">Gossypium raimondii</name>
    <name type="common">Peruvian cotton</name>
    <name type="synonym">Gossypium klotzschianum subsp. raimondii</name>
    <dbReference type="NCBI Taxonomy" id="29730"/>
    <lineage>
        <taxon>Eukaryota</taxon>
        <taxon>Viridiplantae</taxon>
        <taxon>Streptophyta</taxon>
        <taxon>Embryophyta</taxon>
        <taxon>Tracheophyta</taxon>
        <taxon>Spermatophyta</taxon>
        <taxon>Magnoliopsida</taxon>
        <taxon>eudicotyledons</taxon>
        <taxon>Gunneridae</taxon>
        <taxon>Pentapetalae</taxon>
        <taxon>rosids</taxon>
        <taxon>malvids</taxon>
        <taxon>Malvales</taxon>
        <taxon>Malvaceae</taxon>
        <taxon>Malvoideae</taxon>
        <taxon>Gossypium</taxon>
    </lineage>
</organism>
<gene>
    <name evidence="2" type="ORF">B456_007G002500</name>
</gene>
<name>A0A0D2S4C4_GOSRA</name>
<protein>
    <submittedName>
        <fullName evidence="2">Uncharacterized protein</fullName>
    </submittedName>
</protein>
<keyword evidence="1" id="KW-0812">Transmembrane</keyword>
<sequence length="117" mass="13767">MDAAKKQKQRRFEITNKRTYRSRRPRIACTPISSVVCFGFHSIALLHVKRWQESNKIYSGNFFLLCLPFCFILFSVLFSFSPLQDGFYSLLELSPPLLYLSRVRLPPLEILRFCTKI</sequence>
<evidence type="ECO:0000313" key="3">
    <source>
        <dbReference type="Proteomes" id="UP000032304"/>
    </source>
</evidence>